<dbReference type="Proteomes" id="UP000198508">
    <property type="component" value="Unassembled WGS sequence"/>
</dbReference>
<evidence type="ECO:0000259" key="17">
    <source>
        <dbReference type="PROSITE" id="PS51194"/>
    </source>
</evidence>
<dbReference type="Gene3D" id="4.10.860.10">
    <property type="entry name" value="UVR domain"/>
    <property type="match status" value="1"/>
</dbReference>
<evidence type="ECO:0000313" key="18">
    <source>
        <dbReference type="EMBL" id="SET60408.1"/>
    </source>
</evidence>
<dbReference type="GeneID" id="93278302"/>
<dbReference type="HAMAP" id="MF_00204">
    <property type="entry name" value="UvrB"/>
    <property type="match status" value="1"/>
</dbReference>
<dbReference type="PROSITE" id="PS51194">
    <property type="entry name" value="HELICASE_CTER"/>
    <property type="match status" value="1"/>
</dbReference>
<keyword evidence="5 12" id="KW-0227">DNA damage</keyword>
<keyword evidence="8 12" id="KW-0267">Excision nuclease</keyword>
<dbReference type="EMBL" id="FOIM01000009">
    <property type="protein sequence ID" value="SET60408.1"/>
    <property type="molecule type" value="Genomic_DNA"/>
</dbReference>
<dbReference type="PROSITE" id="PS50151">
    <property type="entry name" value="UVR"/>
    <property type="match status" value="1"/>
</dbReference>
<keyword evidence="12 13" id="KW-0742">SOS response</keyword>
<feature type="domain" description="Helicase ATP-binding" evidence="16">
    <location>
        <begin position="24"/>
        <end position="181"/>
    </location>
</feature>
<dbReference type="GO" id="GO:0009380">
    <property type="term" value="C:excinuclease repair complex"/>
    <property type="evidence" value="ECO:0007669"/>
    <property type="project" value="InterPro"/>
</dbReference>
<proteinExistence type="inferred from homology"/>
<dbReference type="SMART" id="SM00487">
    <property type="entry name" value="DEXDc"/>
    <property type="match status" value="1"/>
</dbReference>
<name>A0A1I0FQD9_9FIRM</name>
<accession>A0A1I0FQD9</accession>
<keyword evidence="4 12" id="KW-0547">Nucleotide-binding</keyword>
<keyword evidence="14" id="KW-0175">Coiled coil</keyword>
<comment type="subunit">
    <text evidence="10 12 13">Forms a heterotetramer with UvrA during the search for lesions. Interacts with UvrC in an incision complex.</text>
</comment>
<evidence type="ECO:0000259" key="16">
    <source>
        <dbReference type="PROSITE" id="PS51192"/>
    </source>
</evidence>
<dbReference type="GO" id="GO:0016887">
    <property type="term" value="F:ATP hydrolysis activity"/>
    <property type="evidence" value="ECO:0007669"/>
    <property type="project" value="InterPro"/>
</dbReference>
<dbReference type="GO" id="GO:0003677">
    <property type="term" value="F:DNA binding"/>
    <property type="evidence" value="ECO:0007669"/>
    <property type="project" value="UniProtKB-UniRule"/>
</dbReference>
<dbReference type="GO" id="GO:0006289">
    <property type="term" value="P:nucleotide-excision repair"/>
    <property type="evidence" value="ECO:0007669"/>
    <property type="project" value="UniProtKB-UniRule"/>
</dbReference>
<keyword evidence="9 12" id="KW-0234">DNA repair</keyword>
<dbReference type="InterPro" id="IPR027417">
    <property type="entry name" value="P-loop_NTPase"/>
</dbReference>
<feature type="coiled-coil region" evidence="14">
    <location>
        <begin position="616"/>
        <end position="643"/>
    </location>
</feature>
<organism evidence="18 19">
    <name type="scientific">Enterocloster lavalensis</name>
    <dbReference type="NCBI Taxonomy" id="460384"/>
    <lineage>
        <taxon>Bacteria</taxon>
        <taxon>Bacillati</taxon>
        <taxon>Bacillota</taxon>
        <taxon>Clostridia</taxon>
        <taxon>Lachnospirales</taxon>
        <taxon>Lachnospiraceae</taxon>
        <taxon>Enterocloster</taxon>
    </lineage>
</organism>
<feature type="domain" description="Helicase C-terminal" evidence="17">
    <location>
        <begin position="428"/>
        <end position="594"/>
    </location>
</feature>
<keyword evidence="19" id="KW-1185">Reference proteome</keyword>
<evidence type="ECO:0000259" key="15">
    <source>
        <dbReference type="PROSITE" id="PS50151"/>
    </source>
</evidence>
<reference evidence="19" key="1">
    <citation type="submission" date="2016-10" db="EMBL/GenBank/DDBJ databases">
        <authorList>
            <person name="Varghese N."/>
            <person name="Submissions S."/>
        </authorList>
    </citation>
    <scope>NUCLEOTIDE SEQUENCE [LARGE SCALE GENOMIC DNA]</scope>
    <source>
        <strain evidence="19">NLAE-zl-G277</strain>
    </source>
</reference>
<dbReference type="Pfam" id="PF04851">
    <property type="entry name" value="ResIII"/>
    <property type="match status" value="1"/>
</dbReference>
<dbReference type="SUPFAM" id="SSF52540">
    <property type="entry name" value="P-loop containing nucleoside triphosphate hydrolases"/>
    <property type="match status" value="2"/>
</dbReference>
<dbReference type="InterPro" id="IPR036876">
    <property type="entry name" value="UVR_dom_sf"/>
</dbReference>
<evidence type="ECO:0000256" key="2">
    <source>
        <dbReference type="ARBA" id="ARBA00008533"/>
    </source>
</evidence>
<dbReference type="Gene3D" id="6.10.140.240">
    <property type="match status" value="1"/>
</dbReference>
<dbReference type="NCBIfam" id="NF003673">
    <property type="entry name" value="PRK05298.1"/>
    <property type="match status" value="1"/>
</dbReference>
<evidence type="ECO:0000256" key="4">
    <source>
        <dbReference type="ARBA" id="ARBA00022741"/>
    </source>
</evidence>
<dbReference type="InterPro" id="IPR024759">
    <property type="entry name" value="UvrB_YAD/RRR_dom"/>
</dbReference>
<dbReference type="Pfam" id="PF12344">
    <property type="entry name" value="UvrB"/>
    <property type="match status" value="1"/>
</dbReference>
<comment type="subcellular location">
    <subcellularLocation>
        <location evidence="1 12 13">Cytoplasm</location>
    </subcellularLocation>
</comment>
<evidence type="ECO:0000256" key="11">
    <source>
        <dbReference type="ARBA" id="ARBA00029504"/>
    </source>
</evidence>
<keyword evidence="7 12" id="KW-0067">ATP-binding</keyword>
<sequence>MEFKLHSEYQPTGDQPQAIEALVKGFREGNQFETLLGVTGSGKTFTMANVIQQLQKPTLIIAHNKTLAAQLYSEFKEFFPENAVEYFVSYYDYYQPEAYVPSTDTYIEKDSAINDEIDKLRHSATAALSERSDVIIVASVSCIYGLGSPIDYKSMVISLRPGMVKDRDEVIHKLIDIQYERNEMDFKRGTFRVRGDVLEIYPAYSDGEAYRVEFFGDEVERIAAIDTLTMEVKAQLGHVAIFPASHYVVPKEKMMEATENILAEMKERVAFFKSEDKLLEAQRIAERTNFDVEMMRETGFCSGIENYSRHLTGSAPGEPPCTLIDYFPEDFLIIVDESHITLPQVRGMYAGDRSRKSTLVEFGFRLPSALDNRPLNFSEFESKIDQMMFVSATPNVYERDHELLRVEQIIRPTGLLDPEISVRPVEGQIDDLVSEVNREVAGRHKVLITTLTKRMAEDLTDYMRDVGIRVKYLHSDIDTLERAEIIRDMRMDVFDVLVGINLLREGLDIPEITLVAILDADKEGFLRSETSLIQTVGRAARNSEGHVIMYADKITDSMRVAIEETNRRRKIQQEYNEAHGITPTTIKKAVRDLIAISKAVTDSDDRFKKDPESMDEKELKKLAKELEKKMRQAAVELNFEQAAKLRDRMLEVKKMLQDFE</sequence>
<dbReference type="GO" id="GO:0005737">
    <property type="term" value="C:cytoplasm"/>
    <property type="evidence" value="ECO:0007669"/>
    <property type="project" value="UniProtKB-SubCell"/>
</dbReference>
<dbReference type="SMART" id="SM00490">
    <property type="entry name" value="HELICc"/>
    <property type="match status" value="1"/>
</dbReference>
<comment type="function">
    <text evidence="12">The UvrABC repair system catalyzes the recognition and processing of DNA lesions. A damage recognition complex composed of 2 UvrA and 2 UvrB subunits scans DNA for abnormalities. Upon binding of the UvrA(2)B(2) complex to a putative damaged site, the DNA wraps around one UvrB monomer. DNA wrap is dependent on ATP binding by UvrB and probably causes local melting of the DNA helix, facilitating insertion of UvrB beta-hairpin between the DNA strands. Then UvrB probes one DNA strand for the presence of a lesion. If a lesion is found the UvrA subunits dissociate and the UvrB-DNA preincision complex is formed. This complex is subsequently bound by UvrC and the second UvrB is released. If no lesion is found, the DNA wraps around the other UvrB subunit that will check the other stand for damage.</text>
</comment>
<evidence type="ECO:0000256" key="14">
    <source>
        <dbReference type="SAM" id="Coils"/>
    </source>
</evidence>
<dbReference type="InterPro" id="IPR014001">
    <property type="entry name" value="Helicase_ATP-bd"/>
</dbReference>
<dbReference type="CDD" id="cd17916">
    <property type="entry name" value="DEXHc_UvrB"/>
    <property type="match status" value="1"/>
</dbReference>
<evidence type="ECO:0000256" key="1">
    <source>
        <dbReference type="ARBA" id="ARBA00004496"/>
    </source>
</evidence>
<evidence type="ECO:0000256" key="9">
    <source>
        <dbReference type="ARBA" id="ARBA00023204"/>
    </source>
</evidence>
<dbReference type="InterPro" id="IPR041471">
    <property type="entry name" value="UvrB_inter"/>
</dbReference>
<dbReference type="AlphaFoldDB" id="A0A1I0FQD9"/>
<feature type="binding site" evidence="12">
    <location>
        <begin position="37"/>
        <end position="44"/>
    </location>
    <ligand>
        <name>ATP</name>
        <dbReference type="ChEBI" id="CHEBI:30616"/>
    </ligand>
</feature>
<dbReference type="GO" id="GO:0009432">
    <property type="term" value="P:SOS response"/>
    <property type="evidence" value="ECO:0007669"/>
    <property type="project" value="UniProtKB-UniRule"/>
</dbReference>
<protein>
    <recommendedName>
        <fullName evidence="11 12">UvrABC system protein B</fullName>
        <shortName evidence="12">Protein UvrB</shortName>
    </recommendedName>
    <alternativeName>
        <fullName evidence="12">Excinuclease ABC subunit B</fullName>
    </alternativeName>
</protein>
<feature type="domain" description="UVR" evidence="15">
    <location>
        <begin position="620"/>
        <end position="655"/>
    </location>
</feature>
<evidence type="ECO:0000256" key="13">
    <source>
        <dbReference type="RuleBase" id="RU003587"/>
    </source>
</evidence>
<dbReference type="InterPro" id="IPR001650">
    <property type="entry name" value="Helicase_C-like"/>
</dbReference>
<evidence type="ECO:0000256" key="12">
    <source>
        <dbReference type="HAMAP-Rule" id="MF_00204"/>
    </source>
</evidence>
<evidence type="ECO:0000256" key="3">
    <source>
        <dbReference type="ARBA" id="ARBA00022490"/>
    </source>
</evidence>
<dbReference type="Gene3D" id="3.40.50.300">
    <property type="entry name" value="P-loop containing nucleotide triphosphate hydrolases"/>
    <property type="match status" value="3"/>
</dbReference>
<dbReference type="RefSeq" id="WP_092363191.1">
    <property type="nucleotide sequence ID" value="NZ_CABJCG010000006.1"/>
</dbReference>
<dbReference type="GO" id="GO:0009381">
    <property type="term" value="F:excinuclease ABC activity"/>
    <property type="evidence" value="ECO:0007669"/>
    <property type="project" value="UniProtKB-UniRule"/>
</dbReference>
<comment type="similarity">
    <text evidence="2 12 13">Belongs to the UvrB family.</text>
</comment>
<dbReference type="PANTHER" id="PTHR24029">
    <property type="entry name" value="UVRABC SYSTEM PROTEIN B"/>
    <property type="match status" value="1"/>
</dbReference>
<keyword evidence="3 12" id="KW-0963">Cytoplasm</keyword>
<dbReference type="InterPro" id="IPR004807">
    <property type="entry name" value="UvrB"/>
</dbReference>
<dbReference type="SUPFAM" id="SSF46600">
    <property type="entry name" value="C-terminal UvrC-binding domain of UvrB"/>
    <property type="match status" value="1"/>
</dbReference>
<dbReference type="PROSITE" id="PS51192">
    <property type="entry name" value="HELICASE_ATP_BIND_1"/>
    <property type="match status" value="1"/>
</dbReference>
<evidence type="ECO:0000256" key="10">
    <source>
        <dbReference type="ARBA" id="ARBA00026033"/>
    </source>
</evidence>
<evidence type="ECO:0000256" key="8">
    <source>
        <dbReference type="ARBA" id="ARBA00022881"/>
    </source>
</evidence>
<gene>
    <name evidence="12" type="primary">uvrB</name>
    <name evidence="18" type="ORF">SAMN05216313_109109</name>
</gene>
<evidence type="ECO:0000256" key="5">
    <source>
        <dbReference type="ARBA" id="ARBA00022763"/>
    </source>
</evidence>
<dbReference type="InterPro" id="IPR001943">
    <property type="entry name" value="UVR_dom"/>
</dbReference>
<dbReference type="Pfam" id="PF17757">
    <property type="entry name" value="UvrB_inter"/>
    <property type="match status" value="1"/>
</dbReference>
<evidence type="ECO:0000256" key="6">
    <source>
        <dbReference type="ARBA" id="ARBA00022769"/>
    </source>
</evidence>
<dbReference type="Pfam" id="PF02151">
    <property type="entry name" value="UVR"/>
    <property type="match status" value="1"/>
</dbReference>
<dbReference type="Pfam" id="PF00271">
    <property type="entry name" value="Helicase_C"/>
    <property type="match status" value="1"/>
</dbReference>
<evidence type="ECO:0000313" key="19">
    <source>
        <dbReference type="Proteomes" id="UP000198508"/>
    </source>
</evidence>
<dbReference type="PANTHER" id="PTHR24029:SF0">
    <property type="entry name" value="UVRABC SYSTEM PROTEIN B"/>
    <property type="match status" value="1"/>
</dbReference>
<dbReference type="GO" id="GO:0005524">
    <property type="term" value="F:ATP binding"/>
    <property type="evidence" value="ECO:0007669"/>
    <property type="project" value="UniProtKB-UniRule"/>
</dbReference>
<comment type="domain">
    <text evidence="12">The beta-hairpin motif is involved in DNA binding.</text>
</comment>
<dbReference type="InterPro" id="IPR006935">
    <property type="entry name" value="Helicase/UvrB_N"/>
</dbReference>
<dbReference type="STRING" id="460384.SAMN05216313_109109"/>
<dbReference type="NCBIfam" id="TIGR00631">
    <property type="entry name" value="uvrb"/>
    <property type="match status" value="1"/>
</dbReference>
<feature type="short sequence motif" description="Beta-hairpin" evidence="12">
    <location>
        <begin position="90"/>
        <end position="113"/>
    </location>
</feature>
<evidence type="ECO:0000256" key="7">
    <source>
        <dbReference type="ARBA" id="ARBA00022840"/>
    </source>
</evidence>
<keyword evidence="6 12" id="KW-0228">DNA excision</keyword>
<dbReference type="CDD" id="cd18790">
    <property type="entry name" value="SF2_C_UvrB"/>
    <property type="match status" value="1"/>
</dbReference>